<feature type="region of interest" description="Disordered" evidence="1">
    <location>
        <begin position="73"/>
        <end position="105"/>
    </location>
</feature>
<evidence type="ECO:0000313" key="2">
    <source>
        <dbReference type="EMBL" id="MBW0573160.1"/>
    </source>
</evidence>
<gene>
    <name evidence="2" type="ORF">O181_112875</name>
</gene>
<proteinExistence type="predicted"/>
<organism evidence="2 3">
    <name type="scientific">Austropuccinia psidii MF-1</name>
    <dbReference type="NCBI Taxonomy" id="1389203"/>
    <lineage>
        <taxon>Eukaryota</taxon>
        <taxon>Fungi</taxon>
        <taxon>Dikarya</taxon>
        <taxon>Basidiomycota</taxon>
        <taxon>Pucciniomycotina</taxon>
        <taxon>Pucciniomycetes</taxon>
        <taxon>Pucciniales</taxon>
        <taxon>Sphaerophragmiaceae</taxon>
        <taxon>Austropuccinia</taxon>
    </lineage>
</organism>
<keyword evidence="3" id="KW-1185">Reference proteome</keyword>
<protein>
    <submittedName>
        <fullName evidence="2">Uncharacterized protein</fullName>
    </submittedName>
</protein>
<dbReference type="AlphaFoldDB" id="A0A9Q3K5A2"/>
<dbReference type="EMBL" id="AVOT02091505">
    <property type="protein sequence ID" value="MBW0573160.1"/>
    <property type="molecule type" value="Genomic_DNA"/>
</dbReference>
<evidence type="ECO:0000256" key="1">
    <source>
        <dbReference type="SAM" id="MobiDB-lite"/>
    </source>
</evidence>
<name>A0A9Q3K5A2_9BASI</name>
<dbReference type="Proteomes" id="UP000765509">
    <property type="component" value="Unassembled WGS sequence"/>
</dbReference>
<reference evidence="2" key="1">
    <citation type="submission" date="2021-03" db="EMBL/GenBank/DDBJ databases">
        <title>Draft genome sequence of rust myrtle Austropuccinia psidii MF-1, a brazilian biotype.</title>
        <authorList>
            <person name="Quecine M.C."/>
            <person name="Pachon D.M.R."/>
            <person name="Bonatelli M.L."/>
            <person name="Correr F.H."/>
            <person name="Franceschini L.M."/>
            <person name="Leite T.F."/>
            <person name="Margarido G.R.A."/>
            <person name="Almeida C.A."/>
            <person name="Ferrarezi J.A."/>
            <person name="Labate C.A."/>
        </authorList>
    </citation>
    <scope>NUCLEOTIDE SEQUENCE</scope>
    <source>
        <strain evidence="2">MF-1</strain>
    </source>
</reference>
<comment type="caution">
    <text evidence="2">The sequence shown here is derived from an EMBL/GenBank/DDBJ whole genome shotgun (WGS) entry which is preliminary data.</text>
</comment>
<accession>A0A9Q3K5A2</accession>
<sequence length="105" mass="12023">MHIKILKLITIWGHNSIYDPLKVLKKQASTSPSALGRLLFLMVLDHPQWFQAILPKRPSFGLLDPLKIQKNWAQGDPNSPTRLWAMETKNGQKGTNVQEEKNDHN</sequence>
<evidence type="ECO:0000313" key="3">
    <source>
        <dbReference type="Proteomes" id="UP000765509"/>
    </source>
</evidence>